<dbReference type="AlphaFoldDB" id="A0A8D1TZ72"/>
<evidence type="ECO:0000256" key="6">
    <source>
        <dbReference type="PROSITE-ProRule" id="PRU00176"/>
    </source>
</evidence>
<dbReference type="GO" id="GO:0005634">
    <property type="term" value="C:nucleus"/>
    <property type="evidence" value="ECO:0007669"/>
    <property type="project" value="InterPro"/>
</dbReference>
<feature type="domain" description="RRM" evidence="8">
    <location>
        <begin position="479"/>
        <end position="554"/>
    </location>
</feature>
<sequence>KGIVRDKISVSIKRGSDELLSSGIINGPFTMNSSTPSTGVFANGNDNKKFKGDRPPCSPSRVLHLRKIPSDVTEAEVISLGLPFGKVTNLLMLKGKSQAFLEMASEEAAVTMVNYYTPVTPHLRSQPVFIQYSNHRELKTDNLPNQARAQAALQAVSAVQSGSLGLPGAPTNEGTILPGQSPVLRIIIENLFYPVTLEVLHQIFSKFGTVLKIITFTKNNQFQALLQYADPLNAHYAKMALDGQNIYNACCTLRIDFSKLTSLNVKYNNDKSRDFTRLDLPTGDGQPSLEPPMAAAFGAPGIISSPYAGAAGFAPAIGFPQATGLSVPAGLGPGALGPLAITSSAVTGRMAMPGTGGIPGNSVLLVTNLNPDLVTPHGLFILFGVYGDVHRVKIMFNKKENALVQMADANQAQLAIEILTTQIIWGKSKKKKKKKHMPRERPKKWQKDQKKKSFMEHSHIHLFIKGGQKNFLNLVPHHHCVRLQSLSPSVTVDDLKNLFTEAGCSVKAFKFFQKDRKMALIQLGSVEEAIQALIELHNHDLGENHHLRVSFSKSTI</sequence>
<proteinExistence type="predicted"/>
<dbReference type="Gene3D" id="3.30.70.330">
    <property type="match status" value="4"/>
</dbReference>
<dbReference type="InterPro" id="IPR000504">
    <property type="entry name" value="RRM_dom"/>
</dbReference>
<dbReference type="Proteomes" id="UP000694724">
    <property type="component" value="Unplaced"/>
</dbReference>
<dbReference type="InterPro" id="IPR006536">
    <property type="entry name" value="HnRNP-L/PTB"/>
</dbReference>
<dbReference type="SMART" id="SM00360">
    <property type="entry name" value="RRM"/>
    <property type="match status" value="4"/>
</dbReference>
<comment type="function">
    <text evidence="4">Plays a role in pre-mRNA splicing and in the regulation of alternative splicing events. Activates exon skipping of its own pre-mRNA during muscle cell differentiation. Binds to the polypyrimidine tract of introns. May promote RNA looping when bound to two separate polypyrimidine tracts in the same pre-mRNA. May promote the binding of U2 snRNP to pre-mRNA. Cooperates with RAVER1 to modulate switching between mutually exclusive exons during maturation of the TPM1 pre-mRNA. Represses the splicing of MAPT/Tau exon 10. Binds to polypyrimidine-rich controlling element (PCE) of CFTR and promotes exon skipping of CFTR exon 9, thereby antagonizing TIA1 and its role in exon inclusion of CFTR exon 9. Plays a role in the splicing of pyruvate kinase PKM by binding repressively to a polypyrimidine tract flanking PKM exon 9, inhibiting exon 9 inclusion and resulting in exon 10 inclusion and production of the PKM M2 isoform.</text>
</comment>
<evidence type="ECO:0000256" key="2">
    <source>
        <dbReference type="ARBA" id="ARBA00022737"/>
    </source>
</evidence>
<dbReference type="GO" id="GO:0006397">
    <property type="term" value="P:mRNA processing"/>
    <property type="evidence" value="ECO:0007669"/>
    <property type="project" value="InterPro"/>
</dbReference>
<dbReference type="CDD" id="cd12779">
    <property type="entry name" value="RRM1_ROD1"/>
    <property type="match status" value="1"/>
</dbReference>
<dbReference type="GO" id="GO:0003723">
    <property type="term" value="F:RNA binding"/>
    <property type="evidence" value="ECO:0007669"/>
    <property type="project" value="UniProtKB-UniRule"/>
</dbReference>
<evidence type="ECO:0000256" key="7">
    <source>
        <dbReference type="SAM" id="MobiDB-lite"/>
    </source>
</evidence>
<keyword evidence="2" id="KW-0677">Repeat</keyword>
<evidence type="ECO:0000313" key="10">
    <source>
        <dbReference type="Proteomes" id="UP000694724"/>
    </source>
</evidence>
<dbReference type="Pfam" id="PF11835">
    <property type="entry name" value="RRM_8"/>
    <property type="match status" value="1"/>
</dbReference>
<evidence type="ECO:0000313" key="9">
    <source>
        <dbReference type="Ensembl" id="ENSSSCP00055015021.1"/>
    </source>
</evidence>
<dbReference type="SUPFAM" id="SSF54928">
    <property type="entry name" value="RNA-binding domain, RBD"/>
    <property type="match status" value="3"/>
</dbReference>
<dbReference type="InterPro" id="IPR021790">
    <property type="entry name" value="PTBP1-like_RRM2"/>
</dbReference>
<keyword evidence="3 6" id="KW-0694">RNA-binding</keyword>
<feature type="compositionally biased region" description="Basic residues" evidence="7">
    <location>
        <begin position="429"/>
        <end position="438"/>
    </location>
</feature>
<feature type="domain" description="RRM" evidence="8">
    <location>
        <begin position="362"/>
        <end position="436"/>
    </location>
</feature>
<feature type="domain" description="RRM" evidence="8">
    <location>
        <begin position="61"/>
        <end position="145"/>
    </location>
</feature>
<dbReference type="InterPro" id="IPR034326">
    <property type="entry name" value="ROD1_RRM1"/>
</dbReference>
<feature type="compositionally biased region" description="Basic and acidic residues" evidence="7">
    <location>
        <begin position="439"/>
        <end position="451"/>
    </location>
</feature>
<organism evidence="9 10">
    <name type="scientific">Sus scrofa</name>
    <name type="common">Pig</name>
    <dbReference type="NCBI Taxonomy" id="9823"/>
    <lineage>
        <taxon>Eukaryota</taxon>
        <taxon>Metazoa</taxon>
        <taxon>Chordata</taxon>
        <taxon>Craniata</taxon>
        <taxon>Vertebrata</taxon>
        <taxon>Euteleostomi</taxon>
        <taxon>Mammalia</taxon>
        <taxon>Eutheria</taxon>
        <taxon>Laurasiatheria</taxon>
        <taxon>Artiodactyla</taxon>
        <taxon>Suina</taxon>
        <taxon>Suidae</taxon>
        <taxon>Sus</taxon>
    </lineage>
</organism>
<protein>
    <recommendedName>
        <fullName evidence="8">RRM domain-containing protein</fullName>
    </recommendedName>
</protein>
<dbReference type="PROSITE" id="PS50102">
    <property type="entry name" value="RRM"/>
    <property type="match status" value="4"/>
</dbReference>
<dbReference type="Ensembl" id="ENSSSCT00055019046.1">
    <property type="protein sequence ID" value="ENSSSCP00055015021.1"/>
    <property type="gene ID" value="ENSSSCG00055009314.1"/>
</dbReference>
<evidence type="ECO:0000256" key="4">
    <source>
        <dbReference type="ARBA" id="ARBA00055436"/>
    </source>
</evidence>
<dbReference type="InterPro" id="IPR012677">
    <property type="entry name" value="Nucleotide-bd_a/b_plait_sf"/>
</dbReference>
<dbReference type="CDD" id="cd12784">
    <property type="entry name" value="RRM2_ROD1"/>
    <property type="match status" value="1"/>
</dbReference>
<dbReference type="PANTHER" id="PTHR15592">
    <property type="entry name" value="MATRIN 3/NUCLEAR PROTEIN 220-RELATED"/>
    <property type="match status" value="1"/>
</dbReference>
<evidence type="ECO:0000256" key="3">
    <source>
        <dbReference type="ARBA" id="ARBA00022884"/>
    </source>
</evidence>
<name>A0A8D1TZ72_PIG</name>
<feature type="region of interest" description="Disordered" evidence="7">
    <location>
        <begin position="429"/>
        <end position="451"/>
    </location>
</feature>
<evidence type="ECO:0000256" key="5">
    <source>
        <dbReference type="ARBA" id="ARBA00065258"/>
    </source>
</evidence>
<dbReference type="FunFam" id="3.30.70.330:FF:000341">
    <property type="entry name" value="Hephaestus, isoform C"/>
    <property type="match status" value="1"/>
</dbReference>
<dbReference type="InterPro" id="IPR035979">
    <property type="entry name" value="RBD_domain_sf"/>
</dbReference>
<dbReference type="FunFam" id="3.30.70.330:FF:000018">
    <property type="entry name" value="Polypyrimidine tract-binding protein 2 isoform 1"/>
    <property type="match status" value="1"/>
</dbReference>
<evidence type="ECO:0000259" key="8">
    <source>
        <dbReference type="PROSITE" id="PS50102"/>
    </source>
</evidence>
<accession>A0A8D1TZ72</accession>
<evidence type="ECO:0000256" key="1">
    <source>
        <dbReference type="ARBA" id="ARBA00022553"/>
    </source>
</evidence>
<dbReference type="FunFam" id="3.30.70.330:FF:000032">
    <property type="entry name" value="Polypyrimidine tract-binding protein 2 isoform 1"/>
    <property type="match status" value="1"/>
</dbReference>
<feature type="domain" description="RRM" evidence="8">
    <location>
        <begin position="184"/>
        <end position="260"/>
    </location>
</feature>
<comment type="subunit">
    <text evidence="5">Monomer. Part of a ternary complex containing KHSRP, PTBP1, PTBP2 and HNRPH1. Interacts with RAVER1 and SFPQ.</text>
</comment>
<reference evidence="9" key="1">
    <citation type="submission" date="2025-08" db="UniProtKB">
        <authorList>
            <consortium name="Ensembl"/>
        </authorList>
    </citation>
    <scope>IDENTIFICATION</scope>
</reference>
<dbReference type="Pfam" id="PF13893">
    <property type="entry name" value="RRM_5"/>
    <property type="match status" value="2"/>
</dbReference>
<dbReference type="NCBIfam" id="TIGR01649">
    <property type="entry name" value="hnRNP-L_PTB"/>
    <property type="match status" value="1"/>
</dbReference>
<keyword evidence="1" id="KW-0597">Phosphoprotein</keyword>